<keyword evidence="3" id="KW-1185">Reference proteome</keyword>
<accession>A0A8H7UJN7</accession>
<proteinExistence type="predicted"/>
<feature type="compositionally biased region" description="Acidic residues" evidence="1">
    <location>
        <begin position="44"/>
        <end position="53"/>
    </location>
</feature>
<reference evidence="2" key="1">
    <citation type="submission" date="2020-12" db="EMBL/GenBank/DDBJ databases">
        <title>Metabolic potential, ecology and presence of endohyphal bacteria is reflected in genomic diversity of Mucoromycotina.</title>
        <authorList>
            <person name="Muszewska A."/>
            <person name="Okrasinska A."/>
            <person name="Steczkiewicz K."/>
            <person name="Drgas O."/>
            <person name="Orlowska M."/>
            <person name="Perlinska-Lenart U."/>
            <person name="Aleksandrzak-Piekarczyk T."/>
            <person name="Szatraj K."/>
            <person name="Zielenkiewicz U."/>
            <person name="Pilsyk S."/>
            <person name="Malc E."/>
            <person name="Mieczkowski P."/>
            <person name="Kruszewska J.S."/>
            <person name="Biernat P."/>
            <person name="Pawlowska J."/>
        </authorList>
    </citation>
    <scope>NUCLEOTIDE SEQUENCE</scope>
    <source>
        <strain evidence="2">WA0000051536</strain>
    </source>
</reference>
<dbReference type="OrthoDB" id="5393235at2759"/>
<dbReference type="Proteomes" id="UP000612746">
    <property type="component" value="Unassembled WGS sequence"/>
</dbReference>
<feature type="compositionally biased region" description="Polar residues" evidence="1">
    <location>
        <begin position="136"/>
        <end position="154"/>
    </location>
</feature>
<gene>
    <name evidence="2" type="ORF">INT44_008247</name>
</gene>
<feature type="region of interest" description="Disordered" evidence="1">
    <location>
        <begin position="36"/>
        <end position="66"/>
    </location>
</feature>
<protein>
    <submittedName>
        <fullName evidence="2">Uncharacterized protein</fullName>
    </submittedName>
</protein>
<feature type="compositionally biased region" description="Basic residues" evidence="1">
    <location>
        <begin position="183"/>
        <end position="192"/>
    </location>
</feature>
<evidence type="ECO:0000313" key="2">
    <source>
        <dbReference type="EMBL" id="KAG2181434.1"/>
    </source>
</evidence>
<dbReference type="EMBL" id="JAEPRA010000008">
    <property type="protein sequence ID" value="KAG2181434.1"/>
    <property type="molecule type" value="Genomic_DNA"/>
</dbReference>
<organism evidence="2 3">
    <name type="scientific">Umbelopsis vinacea</name>
    <dbReference type="NCBI Taxonomy" id="44442"/>
    <lineage>
        <taxon>Eukaryota</taxon>
        <taxon>Fungi</taxon>
        <taxon>Fungi incertae sedis</taxon>
        <taxon>Mucoromycota</taxon>
        <taxon>Mucoromycotina</taxon>
        <taxon>Umbelopsidomycetes</taxon>
        <taxon>Umbelopsidales</taxon>
        <taxon>Umbelopsidaceae</taxon>
        <taxon>Umbelopsis</taxon>
    </lineage>
</organism>
<comment type="caution">
    <text evidence="2">The sequence shown here is derived from an EMBL/GenBank/DDBJ whole genome shotgun (WGS) entry which is preliminary data.</text>
</comment>
<evidence type="ECO:0000256" key="1">
    <source>
        <dbReference type="SAM" id="MobiDB-lite"/>
    </source>
</evidence>
<feature type="compositionally biased region" description="Polar residues" evidence="1">
    <location>
        <begin position="193"/>
        <end position="203"/>
    </location>
</feature>
<dbReference type="AlphaFoldDB" id="A0A8H7UJN7"/>
<name>A0A8H7UJN7_9FUNG</name>
<sequence>MSVKSKKAKVDTEGNEVLQTQIDVSINLARDLVNSWLPPVQPGEESDNEEEDLASYTQGRPGRIGLGAKFLSHNQATRHNNQAAVGGPTSASDIKLRNKILNQNATVARKRRLDEENVVGKTEEPASEDDDEDSKTATVKSRNTAVTNSAQAAQKPSAIYNSKPKKIENGDFLSMYLTEREGKKKKKKKKKNTATTTEIADEV</sequence>
<feature type="region of interest" description="Disordered" evidence="1">
    <location>
        <begin position="112"/>
        <end position="164"/>
    </location>
</feature>
<feature type="region of interest" description="Disordered" evidence="1">
    <location>
        <begin position="179"/>
        <end position="203"/>
    </location>
</feature>
<evidence type="ECO:0000313" key="3">
    <source>
        <dbReference type="Proteomes" id="UP000612746"/>
    </source>
</evidence>